<evidence type="ECO:0000256" key="1">
    <source>
        <dbReference type="ARBA" id="ARBA00022512"/>
    </source>
</evidence>
<keyword evidence="4" id="KW-0572">Peptidoglycan-anchor</keyword>
<feature type="signal peptide" evidence="6">
    <location>
        <begin position="1"/>
        <end position="28"/>
    </location>
</feature>
<dbReference type="Gene3D" id="2.60.40.3050">
    <property type="match status" value="2"/>
</dbReference>
<accession>A0A939H9I5</accession>
<reference evidence="9" key="1">
    <citation type="submission" date="2021-03" db="EMBL/GenBank/DDBJ databases">
        <title>Proteiniclasticum marinus sp. nov., isolated from tidal flat sediment.</title>
        <authorList>
            <person name="Namirimu T."/>
            <person name="Yang J.-A."/>
            <person name="Yang S.-H."/>
            <person name="Kim Y.-J."/>
            <person name="Kwon K.K."/>
        </authorList>
    </citation>
    <scope>NUCLEOTIDE SEQUENCE</scope>
    <source>
        <strain evidence="9">SCR006</strain>
    </source>
</reference>
<sequence length="317" mass="35003">MRKSLKRFTTLLIFMILCLAIGSPAVLAAENPSLELGVTVKLSGTLPTTPEDFLIKLAADEIGNPMPEGALNGVYTMTVTGAGAITFPEMTFSKVGIYKYRIWQQPGSDPNGYYDSTIYHLNVLITNAEDGGLEITSLLYKNEETDKSPDVIFDNHYANPAVVRFTAEKLLDGNIPDDDDFTFMLTDAEGAVLQTKRNLSEDVIFDEIAIRETGTNVYYLREQKGSDPFIQYDPSVYKITVDVSKNQAGDYVATTTIERKGQSYSGIPIFNNETLEFEDIEDLPLPSTGEAKTMFPLAGVILILSGTYLSLKPKKTR</sequence>
<dbReference type="EMBL" id="JAFNJU010000005">
    <property type="protein sequence ID" value="MBO1265024.1"/>
    <property type="molecule type" value="Genomic_DNA"/>
</dbReference>
<comment type="caution">
    <text evidence="9">The sequence shown here is derived from an EMBL/GenBank/DDBJ whole genome shotgun (WGS) entry which is preliminary data.</text>
</comment>
<feature type="domain" description="Streptococcal pilin isopeptide linkage" evidence="8">
    <location>
        <begin position="55"/>
        <end position="158"/>
    </location>
</feature>
<dbReference type="RefSeq" id="WP_207599543.1">
    <property type="nucleotide sequence ID" value="NZ_JAFNJU010000005.1"/>
</dbReference>
<name>A0A939H9I5_9CLOT</name>
<evidence type="ECO:0000313" key="9">
    <source>
        <dbReference type="EMBL" id="MBO1265024.1"/>
    </source>
</evidence>
<feature type="domain" description="Gram-positive cocci surface proteins LPxTG" evidence="7">
    <location>
        <begin position="285"/>
        <end position="315"/>
    </location>
</feature>
<keyword evidence="5" id="KW-1133">Transmembrane helix</keyword>
<evidence type="ECO:0000256" key="2">
    <source>
        <dbReference type="ARBA" id="ARBA00022525"/>
    </source>
</evidence>
<feature type="chain" id="PRO_5037741118" evidence="6">
    <location>
        <begin position="29"/>
        <end position="317"/>
    </location>
</feature>
<feature type="transmembrane region" description="Helical" evidence="5">
    <location>
        <begin position="293"/>
        <end position="311"/>
    </location>
</feature>
<keyword evidence="5" id="KW-0812">Transmembrane</keyword>
<gene>
    <name evidence="9" type="ORF">J3A84_08300</name>
</gene>
<evidence type="ECO:0000259" key="8">
    <source>
        <dbReference type="Pfam" id="PF12892"/>
    </source>
</evidence>
<evidence type="ECO:0000259" key="7">
    <source>
        <dbReference type="Pfam" id="PF00746"/>
    </source>
</evidence>
<dbReference type="NCBIfam" id="TIGR03786">
    <property type="entry name" value="strep_pil_rpt"/>
    <property type="match status" value="2"/>
</dbReference>
<evidence type="ECO:0000313" key="10">
    <source>
        <dbReference type="Proteomes" id="UP000664218"/>
    </source>
</evidence>
<dbReference type="InterPro" id="IPR022464">
    <property type="entry name" value="Strep_pil_isopept_link"/>
</dbReference>
<evidence type="ECO:0000256" key="4">
    <source>
        <dbReference type="ARBA" id="ARBA00023088"/>
    </source>
</evidence>
<dbReference type="Proteomes" id="UP000664218">
    <property type="component" value="Unassembled WGS sequence"/>
</dbReference>
<evidence type="ECO:0000256" key="3">
    <source>
        <dbReference type="ARBA" id="ARBA00022729"/>
    </source>
</evidence>
<keyword evidence="3 6" id="KW-0732">Signal</keyword>
<dbReference type="Pfam" id="PF00746">
    <property type="entry name" value="Gram_pos_anchor"/>
    <property type="match status" value="1"/>
</dbReference>
<keyword evidence="10" id="KW-1185">Reference proteome</keyword>
<evidence type="ECO:0000256" key="5">
    <source>
        <dbReference type="SAM" id="Phobius"/>
    </source>
</evidence>
<dbReference type="Pfam" id="PF12892">
    <property type="entry name" value="FctA"/>
    <property type="match status" value="2"/>
</dbReference>
<keyword evidence="2" id="KW-0964">Secreted</keyword>
<dbReference type="InterPro" id="IPR019931">
    <property type="entry name" value="LPXTG_anchor"/>
</dbReference>
<keyword evidence="5" id="KW-0472">Membrane</keyword>
<organism evidence="9 10">
    <name type="scientific">Proteiniclasticum aestuarii</name>
    <dbReference type="NCBI Taxonomy" id="2817862"/>
    <lineage>
        <taxon>Bacteria</taxon>
        <taxon>Bacillati</taxon>
        <taxon>Bacillota</taxon>
        <taxon>Clostridia</taxon>
        <taxon>Eubacteriales</taxon>
        <taxon>Clostridiaceae</taxon>
        <taxon>Proteiniclasticum</taxon>
    </lineage>
</organism>
<protein>
    <submittedName>
        <fullName evidence="9">LPXTG cell wall anchor domain-containing protein</fullName>
    </submittedName>
</protein>
<dbReference type="InterPro" id="IPR038174">
    <property type="entry name" value="Strep_pil_link_sf"/>
</dbReference>
<proteinExistence type="predicted"/>
<evidence type="ECO:0000256" key="6">
    <source>
        <dbReference type="SAM" id="SignalP"/>
    </source>
</evidence>
<feature type="domain" description="Streptococcal pilin isopeptide linkage" evidence="8">
    <location>
        <begin position="166"/>
        <end position="272"/>
    </location>
</feature>
<dbReference type="AlphaFoldDB" id="A0A939H9I5"/>
<keyword evidence="1" id="KW-0134">Cell wall</keyword>
<dbReference type="NCBIfam" id="TIGR01167">
    <property type="entry name" value="LPXTG_anchor"/>
    <property type="match status" value="1"/>
</dbReference>